<organism evidence="1 2">
    <name type="scientific">Deinococcus roseus</name>
    <dbReference type="NCBI Taxonomy" id="392414"/>
    <lineage>
        <taxon>Bacteria</taxon>
        <taxon>Thermotogati</taxon>
        <taxon>Deinococcota</taxon>
        <taxon>Deinococci</taxon>
        <taxon>Deinococcales</taxon>
        <taxon>Deinococcaceae</taxon>
        <taxon>Deinococcus</taxon>
    </lineage>
</organism>
<evidence type="ECO:0000313" key="2">
    <source>
        <dbReference type="Proteomes" id="UP000632222"/>
    </source>
</evidence>
<evidence type="ECO:0000313" key="1">
    <source>
        <dbReference type="EMBL" id="GGJ60037.1"/>
    </source>
</evidence>
<reference evidence="2" key="1">
    <citation type="journal article" date="2019" name="Int. J. Syst. Evol. Microbiol.">
        <title>The Global Catalogue of Microorganisms (GCM) 10K type strain sequencing project: providing services to taxonomists for standard genome sequencing and annotation.</title>
        <authorList>
            <consortium name="The Broad Institute Genomics Platform"/>
            <consortium name="The Broad Institute Genome Sequencing Center for Infectious Disease"/>
            <person name="Wu L."/>
            <person name="Ma J."/>
        </authorList>
    </citation>
    <scope>NUCLEOTIDE SEQUENCE [LARGE SCALE GENOMIC DNA]</scope>
    <source>
        <strain evidence="2">JCM 14370</strain>
    </source>
</reference>
<sequence length="148" mass="17119">MLRMNGRASELLSGTFVSVSWCHESELEEILREGVGLHDNLLLLNKKMRPTKQLADALHDETGVECFINHIHIDDYISLPDWSNYLLYSLYFAGRLKQELSKFDLPCRIIISMVEGNNISVRFHVLRNNQIWLDDNIDVYEGAIIVIE</sequence>
<proteinExistence type="predicted"/>
<gene>
    <name evidence="1" type="ORF">GCM10008938_52700</name>
</gene>
<dbReference type="EMBL" id="BMOD01000066">
    <property type="protein sequence ID" value="GGJ60037.1"/>
    <property type="molecule type" value="Genomic_DNA"/>
</dbReference>
<accession>A0ABQ2DKA0</accession>
<name>A0ABQ2DKA0_9DEIO</name>
<dbReference type="Proteomes" id="UP000632222">
    <property type="component" value="Unassembled WGS sequence"/>
</dbReference>
<comment type="caution">
    <text evidence="1">The sequence shown here is derived from an EMBL/GenBank/DDBJ whole genome shotgun (WGS) entry which is preliminary data.</text>
</comment>
<protein>
    <submittedName>
        <fullName evidence="1">Uncharacterized protein</fullName>
    </submittedName>
</protein>
<keyword evidence="2" id="KW-1185">Reference proteome</keyword>